<comment type="caution">
    <text evidence="3">The sequence shown here is derived from an EMBL/GenBank/DDBJ whole genome shotgun (WGS) entry which is preliminary data.</text>
</comment>
<protein>
    <submittedName>
        <fullName evidence="3">Uncharacterized protein</fullName>
    </submittedName>
</protein>
<accession>A0A7C6Z7A8</accession>
<dbReference type="InterPro" id="IPR055009">
    <property type="entry name" value="MrpR_N_CB"/>
</dbReference>
<evidence type="ECO:0000313" key="3">
    <source>
        <dbReference type="EMBL" id="HHY29009.1"/>
    </source>
</evidence>
<feature type="domain" description="MrpR N-terminal core-binding" evidence="1">
    <location>
        <begin position="8"/>
        <end position="87"/>
    </location>
</feature>
<sequence length="323" mass="37719">MLKNFTGLYNSDQKLRFLKEEYPNELTRKTYGSLLLQLTKFEEFYKKDLCDFSYSEAVDSLIGLRKKTFKSLDVAQTIIVKYINWCMNEGYSSTGINSFKLLNKEDLQKLVHQIAQKESYFTREEIFEMVVDIVNPIDKALIILLFEGVRGRTEFEELRNLKNSDIFISSNTLLLTRDNGDQRVISVEDRSIEILMNAMEQEYYHKGNGEGTGVFATPKLRETDYLLRASDNGKNMNIDERMAVPSINTRFRAFRSFTGISFLNPTLVFQSGLLEKCSIIENESGNIEPENYRQIYRDMNLDDKNWYNLKTMYEMYKKNIASV</sequence>
<organism evidence="3 4">
    <name type="scientific">Desulfitobacterium dehalogenans</name>
    <dbReference type="NCBI Taxonomy" id="36854"/>
    <lineage>
        <taxon>Bacteria</taxon>
        <taxon>Bacillati</taxon>
        <taxon>Bacillota</taxon>
        <taxon>Clostridia</taxon>
        <taxon>Eubacteriales</taxon>
        <taxon>Desulfitobacteriaceae</taxon>
        <taxon>Desulfitobacterium</taxon>
    </lineage>
</organism>
<dbReference type="GO" id="GO:0003677">
    <property type="term" value="F:DNA binding"/>
    <property type="evidence" value="ECO:0007669"/>
    <property type="project" value="InterPro"/>
</dbReference>
<dbReference type="Pfam" id="PF22823">
    <property type="entry name" value="MrpR_C_cat"/>
    <property type="match status" value="1"/>
</dbReference>
<proteinExistence type="predicted"/>
<name>A0A7C6Z7A8_9FIRM</name>
<reference evidence="3 4" key="1">
    <citation type="journal article" date="2020" name="Biotechnol. Biofuels">
        <title>New insights from the biogas microbiome by comprehensive genome-resolved metagenomics of nearly 1600 species originating from multiple anaerobic digesters.</title>
        <authorList>
            <person name="Campanaro S."/>
            <person name="Treu L."/>
            <person name="Rodriguez-R L.M."/>
            <person name="Kovalovszki A."/>
            <person name="Ziels R.M."/>
            <person name="Maus I."/>
            <person name="Zhu X."/>
            <person name="Kougias P.G."/>
            <person name="Basile A."/>
            <person name="Luo G."/>
            <person name="Schluter A."/>
            <person name="Konstantinidis K.T."/>
            <person name="Angelidaki I."/>
        </authorList>
    </citation>
    <scope>NUCLEOTIDE SEQUENCE [LARGE SCALE GENOMIC DNA]</scope>
    <source>
        <strain evidence="3">AS05jafATM_4</strain>
    </source>
</reference>
<evidence type="ECO:0000313" key="4">
    <source>
        <dbReference type="Proteomes" id="UP000553059"/>
    </source>
</evidence>
<dbReference type="SUPFAM" id="SSF56349">
    <property type="entry name" value="DNA breaking-rejoining enzymes"/>
    <property type="match status" value="1"/>
</dbReference>
<evidence type="ECO:0000259" key="2">
    <source>
        <dbReference type="Pfam" id="PF22823"/>
    </source>
</evidence>
<dbReference type="InterPro" id="IPR055008">
    <property type="entry name" value="MrpR_C_cat"/>
</dbReference>
<dbReference type="Proteomes" id="UP000553059">
    <property type="component" value="Unassembled WGS sequence"/>
</dbReference>
<dbReference type="AlphaFoldDB" id="A0A7C6Z7A8"/>
<dbReference type="InterPro" id="IPR011010">
    <property type="entry name" value="DNA_brk_join_enz"/>
</dbReference>
<dbReference type="EMBL" id="DUTF01000426">
    <property type="protein sequence ID" value="HHY29009.1"/>
    <property type="molecule type" value="Genomic_DNA"/>
</dbReference>
<evidence type="ECO:0000259" key="1">
    <source>
        <dbReference type="Pfam" id="PF22822"/>
    </source>
</evidence>
<dbReference type="Pfam" id="PF22822">
    <property type="entry name" value="MrpR_N_CB"/>
    <property type="match status" value="1"/>
</dbReference>
<gene>
    <name evidence="3" type="ORF">GX523_20125</name>
</gene>
<feature type="domain" description="MrpR C-terminal catalytic" evidence="2">
    <location>
        <begin position="120"/>
        <end position="315"/>
    </location>
</feature>